<dbReference type="EMBL" id="JAVREU010000003">
    <property type="protein sequence ID" value="MDT0387867.1"/>
    <property type="molecule type" value="Genomic_DNA"/>
</dbReference>
<evidence type="ECO:0000313" key="3">
    <source>
        <dbReference type="Proteomes" id="UP001183586"/>
    </source>
</evidence>
<organism evidence="2 3">
    <name type="scientific">Streptomyces dubilierae</name>
    <dbReference type="NCBI Taxonomy" id="3075533"/>
    <lineage>
        <taxon>Bacteria</taxon>
        <taxon>Bacillati</taxon>
        <taxon>Actinomycetota</taxon>
        <taxon>Actinomycetes</taxon>
        <taxon>Kitasatosporales</taxon>
        <taxon>Streptomycetaceae</taxon>
        <taxon>Streptomyces</taxon>
    </lineage>
</organism>
<evidence type="ECO:0000256" key="1">
    <source>
        <dbReference type="SAM" id="MobiDB-lite"/>
    </source>
</evidence>
<feature type="compositionally biased region" description="Basic and acidic residues" evidence="1">
    <location>
        <begin position="90"/>
        <end position="100"/>
    </location>
</feature>
<feature type="region of interest" description="Disordered" evidence="1">
    <location>
        <begin position="26"/>
        <end position="100"/>
    </location>
</feature>
<reference evidence="3" key="1">
    <citation type="submission" date="2023-07" db="EMBL/GenBank/DDBJ databases">
        <title>30 novel species of actinomycetes from the DSMZ collection.</title>
        <authorList>
            <person name="Nouioui I."/>
        </authorList>
    </citation>
    <scope>NUCLEOTIDE SEQUENCE [LARGE SCALE GENOMIC DNA]</scope>
    <source>
        <strain evidence="3">DSM 41921</strain>
    </source>
</reference>
<proteinExistence type="predicted"/>
<name>A0ABU2P6T6_9ACTN</name>
<accession>A0ABU2P6T6</accession>
<protein>
    <submittedName>
        <fullName evidence="2">Uncharacterized protein</fullName>
    </submittedName>
</protein>
<dbReference type="RefSeq" id="WP_311680832.1">
    <property type="nucleotide sequence ID" value="NZ_JAVREU010000003.1"/>
</dbReference>
<gene>
    <name evidence="2" type="ORF">RM641_10555</name>
</gene>
<comment type="caution">
    <text evidence="2">The sequence shown here is derived from an EMBL/GenBank/DDBJ whole genome shotgun (WGS) entry which is preliminary data.</text>
</comment>
<evidence type="ECO:0000313" key="2">
    <source>
        <dbReference type="EMBL" id="MDT0387867.1"/>
    </source>
</evidence>
<dbReference type="Proteomes" id="UP001183586">
    <property type="component" value="Unassembled WGS sequence"/>
</dbReference>
<keyword evidence="3" id="KW-1185">Reference proteome</keyword>
<sequence>MKCTHWIGADRRHCRATEDVREYLTGPRCPAHTPNALRGLPEVPPGPGLPASAWTTPSPLSDSRVHDDRAIASGKRRSNPQAYRAAQAAVDHRPPDRRPT</sequence>